<comment type="caution">
    <text evidence="2">The sequence shown here is derived from an EMBL/GenBank/DDBJ whole genome shotgun (WGS) entry which is preliminary data.</text>
</comment>
<dbReference type="SUPFAM" id="SSF51679">
    <property type="entry name" value="Bacterial luciferase-like"/>
    <property type="match status" value="1"/>
</dbReference>
<dbReference type="RefSeq" id="WP_026417286.1">
    <property type="nucleotide sequence ID" value="NZ_AUBJ02000001.1"/>
</dbReference>
<accession>A0ABT1JIG3</accession>
<proteinExistence type="predicted"/>
<sequence>MSPRLGRIGIWRPAPFLTGAVGAETAAELEELGYGTLWVGGSPSADLDVVEHLLAATTRLVVATGIVNIWDSPADTVAESFHRIEARYPNRFLLGIGAGHREAVGAGYVRPYTRLVEYLDELDSAARPVPLDRRVLAALGPRALRLAGERTAGAHPYLTTPEHTRRAREVLGAGVLLAPEHKVVLESDPATARAVGRPPVANPYLRLVNYTNNLLRLGYTEQDIADDGSDALIDDLVAWGTDESVAAKVTAHLDAGADHVSVQVLTADGADPRPAYRRLATVLPL</sequence>
<dbReference type="Pfam" id="PF00296">
    <property type="entry name" value="Bac_luciferase"/>
    <property type="match status" value="1"/>
</dbReference>
<reference evidence="2 3" key="1">
    <citation type="submission" date="2013-07" db="EMBL/GenBank/DDBJ databases">
        <authorList>
            <consortium name="DOE Joint Genome Institute"/>
            <person name="Reeve W."/>
            <person name="Huntemann M."/>
            <person name="Han J."/>
            <person name="Chen A."/>
            <person name="Kyrpides N."/>
            <person name="Mavromatis K."/>
            <person name="Markowitz V."/>
            <person name="Palaniappan K."/>
            <person name="Ivanova N."/>
            <person name="Schaumberg A."/>
            <person name="Pati A."/>
            <person name="Liolios K."/>
            <person name="Nordberg H.P."/>
            <person name="Cantor M.N."/>
            <person name="Hua S.X."/>
            <person name="Woyke T."/>
        </authorList>
    </citation>
    <scope>NUCLEOTIDE SEQUENCE [LARGE SCALE GENOMIC DNA]</scope>
    <source>
        <strain evidence="2 3">DSM 43889</strain>
    </source>
</reference>
<name>A0ABT1JIG3_ACTCY</name>
<evidence type="ECO:0000259" key="1">
    <source>
        <dbReference type="Pfam" id="PF00296"/>
    </source>
</evidence>
<dbReference type="InterPro" id="IPR036661">
    <property type="entry name" value="Luciferase-like_sf"/>
</dbReference>
<dbReference type="NCBIfam" id="TIGR03620">
    <property type="entry name" value="F420_MSMEG_4141"/>
    <property type="match status" value="1"/>
</dbReference>
<evidence type="ECO:0000313" key="2">
    <source>
        <dbReference type="EMBL" id="MCP2332268.1"/>
    </source>
</evidence>
<dbReference type="PANTHER" id="PTHR30137">
    <property type="entry name" value="LUCIFERASE-LIKE MONOOXYGENASE"/>
    <property type="match status" value="1"/>
</dbReference>
<dbReference type="Gene3D" id="3.20.20.30">
    <property type="entry name" value="Luciferase-like domain"/>
    <property type="match status" value="1"/>
</dbReference>
<dbReference type="EMBL" id="AUBJ02000001">
    <property type="protein sequence ID" value="MCP2332268.1"/>
    <property type="molecule type" value="Genomic_DNA"/>
</dbReference>
<gene>
    <name evidence="2" type="ORF">G443_002538</name>
</gene>
<protein>
    <submittedName>
        <fullName evidence="2">F420-dependent oxidoreductase, MSMEG_4141 family</fullName>
    </submittedName>
</protein>
<organism evidence="2 3">
    <name type="scientific">Actinoalloteichus caeruleus DSM 43889</name>
    <dbReference type="NCBI Taxonomy" id="1120930"/>
    <lineage>
        <taxon>Bacteria</taxon>
        <taxon>Bacillati</taxon>
        <taxon>Actinomycetota</taxon>
        <taxon>Actinomycetes</taxon>
        <taxon>Pseudonocardiales</taxon>
        <taxon>Pseudonocardiaceae</taxon>
        <taxon>Actinoalloteichus</taxon>
        <taxon>Actinoalloteichus cyanogriseus</taxon>
    </lineage>
</organism>
<reference evidence="2 3" key="2">
    <citation type="submission" date="2022-06" db="EMBL/GenBank/DDBJ databases">
        <title>Genomic Encyclopedia of Type Strains, Phase I: the one thousand microbial genomes (KMG-I) project.</title>
        <authorList>
            <person name="Kyrpides N."/>
        </authorList>
    </citation>
    <scope>NUCLEOTIDE SEQUENCE [LARGE SCALE GENOMIC DNA]</scope>
    <source>
        <strain evidence="2 3">DSM 43889</strain>
    </source>
</reference>
<dbReference type="InterPro" id="IPR011251">
    <property type="entry name" value="Luciferase-like_dom"/>
</dbReference>
<dbReference type="InterPro" id="IPR019922">
    <property type="entry name" value="Lucif-like_OxRdatse_MSMEG_4141"/>
</dbReference>
<feature type="domain" description="Luciferase-like" evidence="1">
    <location>
        <begin position="24"/>
        <end position="259"/>
    </location>
</feature>
<keyword evidence="3" id="KW-1185">Reference proteome</keyword>
<dbReference type="Proteomes" id="UP000791080">
    <property type="component" value="Unassembled WGS sequence"/>
</dbReference>
<dbReference type="InterPro" id="IPR050766">
    <property type="entry name" value="Bact_Lucif_Oxidored"/>
</dbReference>
<dbReference type="PANTHER" id="PTHR30137:SF18">
    <property type="entry name" value="CONSERVED PROTEIN"/>
    <property type="match status" value="1"/>
</dbReference>
<evidence type="ECO:0000313" key="3">
    <source>
        <dbReference type="Proteomes" id="UP000791080"/>
    </source>
</evidence>